<dbReference type="EMBL" id="HM347314">
    <property type="protein sequence ID" value="ADJ38505.1"/>
    <property type="molecule type" value="Genomic_DNA"/>
</dbReference>
<feature type="non-terminal residue" evidence="5">
    <location>
        <position position="69"/>
    </location>
</feature>
<proteinExistence type="predicted"/>
<feature type="DNA-binding region" description="HMG box" evidence="3">
    <location>
        <begin position="1"/>
        <end position="62"/>
    </location>
</feature>
<sequence length="69" mass="7936">FILFRKHLHAEVVAANPGLHNNKISGIISSMWRAAPRHVVEEFKALAQKAKEEHAAKYPDYNYQPRRPS</sequence>
<dbReference type="PANTHER" id="PTHR10270:SF161">
    <property type="entry name" value="SEX-DETERMINING REGION Y PROTEIN"/>
    <property type="match status" value="1"/>
</dbReference>
<name>D9J2D8_9HELO</name>
<dbReference type="InterPro" id="IPR050140">
    <property type="entry name" value="SRY-related_HMG-box_TF-like"/>
</dbReference>
<dbReference type="GO" id="GO:0005634">
    <property type="term" value="C:nucleus"/>
    <property type="evidence" value="ECO:0007669"/>
    <property type="project" value="UniProtKB-UniRule"/>
</dbReference>
<dbReference type="Pfam" id="PF00505">
    <property type="entry name" value="HMG_box"/>
    <property type="match status" value="1"/>
</dbReference>
<feature type="domain" description="HMG box" evidence="4">
    <location>
        <begin position="1"/>
        <end position="62"/>
    </location>
</feature>
<evidence type="ECO:0000256" key="1">
    <source>
        <dbReference type="ARBA" id="ARBA00023125"/>
    </source>
</evidence>
<evidence type="ECO:0000256" key="3">
    <source>
        <dbReference type="PROSITE-ProRule" id="PRU00267"/>
    </source>
</evidence>
<keyword evidence="2" id="KW-0804">Transcription</keyword>
<feature type="non-terminal residue" evidence="5">
    <location>
        <position position="1"/>
    </location>
</feature>
<dbReference type="InterPro" id="IPR036910">
    <property type="entry name" value="HMG_box_dom_sf"/>
</dbReference>
<accession>D9J2D8</accession>
<organism evidence="5">
    <name type="scientific">Cadophora malorum</name>
    <dbReference type="NCBI Taxonomy" id="108018"/>
    <lineage>
        <taxon>Eukaryota</taxon>
        <taxon>Fungi</taxon>
        <taxon>Dikarya</taxon>
        <taxon>Ascomycota</taxon>
        <taxon>Pezizomycotina</taxon>
        <taxon>Leotiomycetes</taxon>
        <taxon>Helotiales</taxon>
        <taxon>Ploettnerulaceae</taxon>
        <taxon>Cadophora</taxon>
    </lineage>
</organism>
<evidence type="ECO:0000259" key="4">
    <source>
        <dbReference type="PROSITE" id="PS50118"/>
    </source>
</evidence>
<dbReference type="PROSITE" id="PS50118">
    <property type="entry name" value="HMG_BOX_2"/>
    <property type="match status" value="1"/>
</dbReference>
<dbReference type="PANTHER" id="PTHR10270">
    <property type="entry name" value="SOX TRANSCRIPTION FACTOR"/>
    <property type="match status" value="1"/>
</dbReference>
<keyword evidence="3" id="KW-0539">Nucleus</keyword>
<keyword evidence="1 3" id="KW-0238">DNA-binding</keyword>
<gene>
    <name evidence="5" type="primary">MAT1-2-1</name>
</gene>
<dbReference type="SMART" id="SM00398">
    <property type="entry name" value="HMG"/>
    <property type="match status" value="1"/>
</dbReference>
<dbReference type="GO" id="GO:0030154">
    <property type="term" value="P:cell differentiation"/>
    <property type="evidence" value="ECO:0007669"/>
    <property type="project" value="TreeGrafter"/>
</dbReference>
<evidence type="ECO:0000256" key="2">
    <source>
        <dbReference type="ARBA" id="ARBA00023163"/>
    </source>
</evidence>
<dbReference type="GO" id="GO:0000978">
    <property type="term" value="F:RNA polymerase II cis-regulatory region sequence-specific DNA binding"/>
    <property type="evidence" value="ECO:0007669"/>
    <property type="project" value="TreeGrafter"/>
</dbReference>
<dbReference type="AlphaFoldDB" id="D9J2D8"/>
<evidence type="ECO:0000313" key="5">
    <source>
        <dbReference type="EMBL" id="ADJ38505.1"/>
    </source>
</evidence>
<dbReference type="InterPro" id="IPR009071">
    <property type="entry name" value="HMG_box_dom"/>
</dbReference>
<reference evidence="5" key="1">
    <citation type="journal article" date="2010" name="Fungal Genet. Biol.">
        <title>Characterization of the mating type (MAT) locus in the Phialocephala fortinii s.l. -Acephala applanata species complex.</title>
        <authorList>
            <person name="Zaffarano P.L."/>
            <person name="Duo A."/>
            <person name="Grunig C.R."/>
        </authorList>
    </citation>
    <scope>NUCLEOTIDE SEQUENCE</scope>
    <source>
        <strain evidence="5">ZT_93_026</strain>
    </source>
</reference>
<dbReference type="Gene3D" id="1.10.30.10">
    <property type="entry name" value="High mobility group box domain"/>
    <property type="match status" value="1"/>
</dbReference>
<dbReference type="SUPFAM" id="SSF47095">
    <property type="entry name" value="HMG-box"/>
    <property type="match status" value="1"/>
</dbReference>
<dbReference type="GO" id="GO:0000122">
    <property type="term" value="P:negative regulation of transcription by RNA polymerase II"/>
    <property type="evidence" value="ECO:0007669"/>
    <property type="project" value="TreeGrafter"/>
</dbReference>
<protein>
    <submittedName>
        <fullName evidence="5">MAT1-2-1</fullName>
    </submittedName>
</protein>
<dbReference type="GO" id="GO:0001228">
    <property type="term" value="F:DNA-binding transcription activator activity, RNA polymerase II-specific"/>
    <property type="evidence" value="ECO:0007669"/>
    <property type="project" value="TreeGrafter"/>
</dbReference>
<dbReference type="CDD" id="cd01389">
    <property type="entry name" value="HMG-box_ROX1-like"/>
    <property type="match status" value="1"/>
</dbReference>